<keyword evidence="3" id="KW-1185">Reference proteome</keyword>
<protein>
    <submittedName>
        <fullName evidence="2">Uncharacterized protein</fullName>
    </submittedName>
</protein>
<name>A0A9P4PF71_9PLEO</name>
<sequence length="297" mass="31702">MPPKRQALPSKLDGEQSEVEPTFNQGINMSLTNSNGGERVPKRQRFFAPGDAATGETGEYTNNQFEVATNKTATTSEDANGVADTDRIDNGSISVQPAGPATVPPPPTIPQVVVNHPLVDRTLFPNAPDPAQNHQGAQAYANLAYGKTLPTRGPLACIGTSRVPAYALCAIEDHIFRGLPQKDCLPNYRVYSGNSTNTVQAISQVIAHFGSMWFEEEGFVQPWKVYRREGKAALKAKGVWEAHLPASYPSGTGYPPAGYQPPGSPVPLSHAAPTTIAVPAPIAKPAAIALVDRQSRK</sequence>
<dbReference type="EMBL" id="MU001503">
    <property type="protein sequence ID" value="KAF2442797.1"/>
    <property type="molecule type" value="Genomic_DNA"/>
</dbReference>
<accession>A0A9P4PF71</accession>
<organism evidence="2 3">
    <name type="scientific">Karstenula rhodostoma CBS 690.94</name>
    <dbReference type="NCBI Taxonomy" id="1392251"/>
    <lineage>
        <taxon>Eukaryota</taxon>
        <taxon>Fungi</taxon>
        <taxon>Dikarya</taxon>
        <taxon>Ascomycota</taxon>
        <taxon>Pezizomycotina</taxon>
        <taxon>Dothideomycetes</taxon>
        <taxon>Pleosporomycetidae</taxon>
        <taxon>Pleosporales</taxon>
        <taxon>Massarineae</taxon>
        <taxon>Didymosphaeriaceae</taxon>
        <taxon>Karstenula</taxon>
    </lineage>
</organism>
<evidence type="ECO:0000256" key="1">
    <source>
        <dbReference type="SAM" id="MobiDB-lite"/>
    </source>
</evidence>
<dbReference type="OrthoDB" id="3679838at2759"/>
<evidence type="ECO:0000313" key="2">
    <source>
        <dbReference type="EMBL" id="KAF2442797.1"/>
    </source>
</evidence>
<reference evidence="2" key="1">
    <citation type="journal article" date="2020" name="Stud. Mycol.">
        <title>101 Dothideomycetes genomes: a test case for predicting lifestyles and emergence of pathogens.</title>
        <authorList>
            <person name="Haridas S."/>
            <person name="Albert R."/>
            <person name="Binder M."/>
            <person name="Bloem J."/>
            <person name="Labutti K."/>
            <person name="Salamov A."/>
            <person name="Andreopoulos B."/>
            <person name="Baker S."/>
            <person name="Barry K."/>
            <person name="Bills G."/>
            <person name="Bluhm B."/>
            <person name="Cannon C."/>
            <person name="Castanera R."/>
            <person name="Culley D."/>
            <person name="Daum C."/>
            <person name="Ezra D."/>
            <person name="Gonzalez J."/>
            <person name="Henrissat B."/>
            <person name="Kuo A."/>
            <person name="Liang C."/>
            <person name="Lipzen A."/>
            <person name="Lutzoni F."/>
            <person name="Magnuson J."/>
            <person name="Mondo S."/>
            <person name="Nolan M."/>
            <person name="Ohm R."/>
            <person name="Pangilinan J."/>
            <person name="Park H.-J."/>
            <person name="Ramirez L."/>
            <person name="Alfaro M."/>
            <person name="Sun H."/>
            <person name="Tritt A."/>
            <person name="Yoshinaga Y."/>
            <person name="Zwiers L.-H."/>
            <person name="Turgeon B."/>
            <person name="Goodwin S."/>
            <person name="Spatafora J."/>
            <person name="Crous P."/>
            <person name="Grigoriev I."/>
        </authorList>
    </citation>
    <scope>NUCLEOTIDE SEQUENCE</scope>
    <source>
        <strain evidence="2">CBS 690.94</strain>
    </source>
</reference>
<gene>
    <name evidence="2" type="ORF">P171DRAFT_49417</name>
</gene>
<evidence type="ECO:0000313" key="3">
    <source>
        <dbReference type="Proteomes" id="UP000799764"/>
    </source>
</evidence>
<proteinExistence type="predicted"/>
<dbReference type="AlphaFoldDB" id="A0A9P4PF71"/>
<dbReference type="Proteomes" id="UP000799764">
    <property type="component" value="Unassembled WGS sequence"/>
</dbReference>
<feature type="compositionally biased region" description="Polar residues" evidence="1">
    <location>
        <begin position="22"/>
        <end position="36"/>
    </location>
</feature>
<comment type="caution">
    <text evidence="2">The sequence shown here is derived from an EMBL/GenBank/DDBJ whole genome shotgun (WGS) entry which is preliminary data.</text>
</comment>
<feature type="region of interest" description="Disordered" evidence="1">
    <location>
        <begin position="1"/>
        <end position="40"/>
    </location>
</feature>